<feature type="region of interest" description="Disordered" evidence="1">
    <location>
        <begin position="348"/>
        <end position="387"/>
    </location>
</feature>
<evidence type="ECO:0000313" key="4">
    <source>
        <dbReference type="Proteomes" id="UP000823619"/>
    </source>
</evidence>
<dbReference type="PANTHER" id="PTHR30217:SF10">
    <property type="entry name" value="23S RRNA 5-HYDROXYCYTIDINE C2501 SYNTHASE"/>
    <property type="match status" value="1"/>
</dbReference>
<feature type="compositionally biased region" description="Basic and acidic residues" evidence="1">
    <location>
        <begin position="361"/>
        <end position="376"/>
    </location>
</feature>
<protein>
    <submittedName>
        <fullName evidence="3">DUF3656 domain-containing protein</fullName>
    </submittedName>
</protein>
<dbReference type="AlphaFoldDB" id="A0A9D9HAM9"/>
<dbReference type="EMBL" id="JADIMO010000026">
    <property type="protein sequence ID" value="MBO8444481.1"/>
    <property type="molecule type" value="Genomic_DNA"/>
</dbReference>
<evidence type="ECO:0000256" key="1">
    <source>
        <dbReference type="SAM" id="MobiDB-lite"/>
    </source>
</evidence>
<organism evidence="3 4">
    <name type="scientific">Candidatus Cryptobacteroides merdavium</name>
    <dbReference type="NCBI Taxonomy" id="2840769"/>
    <lineage>
        <taxon>Bacteria</taxon>
        <taxon>Pseudomonadati</taxon>
        <taxon>Bacteroidota</taxon>
        <taxon>Bacteroidia</taxon>
        <taxon>Bacteroidales</taxon>
        <taxon>Candidatus Cryptobacteroides</taxon>
    </lineage>
</organism>
<evidence type="ECO:0000313" key="3">
    <source>
        <dbReference type="EMBL" id="MBO8444481.1"/>
    </source>
</evidence>
<reference evidence="3" key="2">
    <citation type="journal article" date="2021" name="PeerJ">
        <title>Extensive microbial diversity within the chicken gut microbiome revealed by metagenomics and culture.</title>
        <authorList>
            <person name="Gilroy R."/>
            <person name="Ravi A."/>
            <person name="Getino M."/>
            <person name="Pursley I."/>
            <person name="Horton D.L."/>
            <person name="Alikhan N.F."/>
            <person name="Baker D."/>
            <person name="Gharbi K."/>
            <person name="Hall N."/>
            <person name="Watson M."/>
            <person name="Adriaenssens E.M."/>
            <person name="Foster-Nyarko E."/>
            <person name="Jarju S."/>
            <person name="Secka A."/>
            <person name="Antonio M."/>
            <person name="Oren A."/>
            <person name="Chaudhuri R.R."/>
            <person name="La Ragione R."/>
            <person name="Hildebrand F."/>
            <person name="Pallen M.J."/>
        </authorList>
    </citation>
    <scope>NUCLEOTIDE SEQUENCE</scope>
    <source>
        <strain evidence="3">D5-748</strain>
    </source>
</reference>
<accession>A0A9D9HAM9</accession>
<comment type="caution">
    <text evidence="3">The sequence shown here is derived from an EMBL/GenBank/DDBJ whole genome shotgun (WGS) entry which is preliminary data.</text>
</comment>
<dbReference type="Pfam" id="PF01136">
    <property type="entry name" value="Peptidase_U32"/>
    <property type="match status" value="1"/>
</dbReference>
<sequence length="690" mass="76171">MRQLELLAPARNCDIGIAAIDCGADAVYIAGPAFGARQAAGNSMEDIRNLCGYAHRFGTRIFITFNTILYDDELQEARRLMHGFRDAGADALIVQDLAILKMAAEDGLDIPLHASTQCAIRTPEDAIFLEKLGFSRLVLERELSLEQIRKIRDAVSCELEFFVHGALCVCYSGQCYLSENIAGRSANRGACIQACRSRYDLTDREGKTLAKDKPLLSLKDFRLRDRLEDLAEAGVTSFKIEGRLKNISYVKNVVRDYSIAIDRIIERQEDGRCDTGPADTGGSGYCRASFGKVSGGFTPDTDKTFNRGYTELFIDGKRGSWASSDSAKSMGEEIGTISYVSKDRDMLRVSPAGTSRSKGRNRWEEEGRDKRNDDGKGNGGTSAQGIKELKLNNGDGFSFVKGAEVIGFRGDICNGLEIRCRRVPELFVGARLYRNVDTAFEKMLEREKPVREITVGLEAAFSDNAAEGNGGTDRFVLSVSARSEDGRYITVTAGAGSEEAADRERMISVISGQLSKKTGHYRFELRSVRAMENGNLQDTPSVLPFMTAAALNGIRRSIASALDEIPCKKLPLLRRDIPQALNRISESASHAERANAAATYRENIANQLAKSVYEDAGFEIKGMAYELEHPQGAELMRTKYCIRHELGICPKQKKGQTPAPLYLLNNGRRLALNFDCSRCEMTVSIPQFRM</sequence>
<evidence type="ECO:0000259" key="2">
    <source>
        <dbReference type="Pfam" id="PF12392"/>
    </source>
</evidence>
<dbReference type="InterPro" id="IPR001539">
    <property type="entry name" value="Peptidase_U32"/>
</dbReference>
<dbReference type="Proteomes" id="UP000823619">
    <property type="component" value="Unassembled WGS sequence"/>
</dbReference>
<proteinExistence type="predicted"/>
<dbReference type="PROSITE" id="PS01276">
    <property type="entry name" value="PEPTIDASE_U32"/>
    <property type="match status" value="1"/>
</dbReference>
<dbReference type="InterPro" id="IPR020988">
    <property type="entry name" value="Pept_U32_collagenase"/>
</dbReference>
<gene>
    <name evidence="3" type="ORF">IAC23_02135</name>
</gene>
<reference evidence="3" key="1">
    <citation type="submission" date="2020-10" db="EMBL/GenBank/DDBJ databases">
        <authorList>
            <person name="Gilroy R."/>
        </authorList>
    </citation>
    <scope>NUCLEOTIDE SEQUENCE</scope>
    <source>
        <strain evidence="3">D5-748</strain>
    </source>
</reference>
<dbReference type="Pfam" id="PF12392">
    <property type="entry name" value="DUF3656"/>
    <property type="match status" value="1"/>
</dbReference>
<feature type="domain" description="Peptidase U32 collagenase" evidence="2">
    <location>
        <begin position="432"/>
        <end position="564"/>
    </location>
</feature>
<name>A0A9D9HAM9_9BACT</name>
<dbReference type="InterPro" id="IPR051454">
    <property type="entry name" value="RNA/ubiquinone_mod_enzymes"/>
</dbReference>
<dbReference type="PANTHER" id="PTHR30217">
    <property type="entry name" value="PEPTIDASE U32 FAMILY"/>
    <property type="match status" value="1"/>
</dbReference>